<comment type="caution">
    <text evidence="13">The sequence shown here is derived from an EMBL/GenBank/DDBJ whole genome shotgun (WGS) entry which is preliminary data.</text>
</comment>
<reference evidence="13 14" key="2">
    <citation type="submission" date="2020-02" db="EMBL/GenBank/DDBJ databases">
        <title>Genome sequences of Thiorhodococcus mannitoliphagus and Thiorhodococcus minor, purple sulfur photosynthetic bacteria in the gammaproteobacterial family, Chromatiaceae.</title>
        <authorList>
            <person name="Aviles F.A."/>
            <person name="Meyer T.E."/>
            <person name="Kyndt J.A."/>
        </authorList>
    </citation>
    <scope>NUCLEOTIDE SEQUENCE [LARGE SCALE GENOMIC DNA]</scope>
    <source>
        <strain evidence="13 14">DSM 18266</strain>
    </source>
</reference>
<dbReference type="InterPro" id="IPR043128">
    <property type="entry name" value="Rev_trsase/Diguanyl_cyclase"/>
</dbReference>
<dbReference type="Pfam" id="PF22335">
    <property type="entry name" value="Cas10-Cmr2_palm2"/>
    <property type="match status" value="1"/>
</dbReference>
<gene>
    <name evidence="13" type="primary">cas10</name>
    <name evidence="13" type="ORF">G3480_14215</name>
</gene>
<dbReference type="GO" id="GO:0016740">
    <property type="term" value="F:transferase activity"/>
    <property type="evidence" value="ECO:0007669"/>
    <property type="project" value="UniProtKB-KW"/>
</dbReference>
<dbReference type="PROSITE" id="PS50887">
    <property type="entry name" value="GGDEF"/>
    <property type="match status" value="1"/>
</dbReference>
<evidence type="ECO:0000256" key="10">
    <source>
        <dbReference type="ARBA" id="ARBA00023118"/>
    </source>
</evidence>
<keyword evidence="7" id="KW-0378">Hydrolase</keyword>
<keyword evidence="14" id="KW-1185">Reference proteome</keyword>
<evidence type="ECO:0000256" key="9">
    <source>
        <dbReference type="ARBA" id="ARBA00022840"/>
    </source>
</evidence>
<dbReference type="Gene3D" id="3.30.70.270">
    <property type="match status" value="1"/>
</dbReference>
<evidence type="ECO:0000256" key="6">
    <source>
        <dbReference type="ARBA" id="ARBA00022759"/>
    </source>
</evidence>
<proteinExistence type="inferred from homology"/>
<comment type="similarity">
    <text evidence="1">Belongs to the CRISPR-associated Cas10/Csm1 family.</text>
</comment>
<dbReference type="GO" id="GO:0004519">
    <property type="term" value="F:endonuclease activity"/>
    <property type="evidence" value="ECO:0007669"/>
    <property type="project" value="UniProtKB-KW"/>
</dbReference>
<dbReference type="InterPro" id="IPR054767">
    <property type="entry name" value="Cas10-Cmr2_palm2"/>
</dbReference>
<dbReference type="GO" id="GO:0004527">
    <property type="term" value="F:exonuclease activity"/>
    <property type="evidence" value="ECO:0007669"/>
    <property type="project" value="UniProtKB-KW"/>
</dbReference>
<keyword evidence="6" id="KW-0255">Endonuclease</keyword>
<keyword evidence="3" id="KW-0808">Transferase</keyword>
<evidence type="ECO:0000256" key="2">
    <source>
        <dbReference type="ARBA" id="ARBA00014333"/>
    </source>
</evidence>
<dbReference type="EMBL" id="JAAIJR010000055">
    <property type="protein sequence ID" value="NEX21455.1"/>
    <property type="molecule type" value="Genomic_DNA"/>
</dbReference>
<feature type="domain" description="GGDEF" evidence="12">
    <location>
        <begin position="643"/>
        <end position="785"/>
    </location>
</feature>
<keyword evidence="9" id="KW-0067">ATP-binding</keyword>
<evidence type="ECO:0000313" key="14">
    <source>
        <dbReference type="Proteomes" id="UP000471640"/>
    </source>
</evidence>
<evidence type="ECO:0000256" key="5">
    <source>
        <dbReference type="ARBA" id="ARBA00022741"/>
    </source>
</evidence>
<evidence type="ECO:0000256" key="1">
    <source>
        <dbReference type="ARBA" id="ARBA00005700"/>
    </source>
</evidence>
<sequence length="905" mass="101412">MTAPTPEDTALQDATCRMALTAYLHDLGKFAERARLATDESKRLLHEQMYCPRREEKGRVWHTHKHAAYTVLAWDLIERRFPELVGDDVSPFAAWGATHVDDSMVNAAGRHHLPDTFLQWIVATADRVASGFERETFEQYNQADEGTRTGKTHYTARQLTLFEPIRMDEPLASRREEWHKRYPLKPLSPDALFPVEAQGYEGNDQKAAQAEYAELWDQFTKSLDSIPPSHRSNWPLWLDHLDAAWACYTHAIPAATAFNVRPEVSLYDHSRTTAALAAALWRYHHELDDTGEAARKRLADRARADWDAQKLLLIQGDLFGIQDFIFATGGETQRRAAKLLRGRSFYISLLTECAALRILDALALPPTSQVINAAGKFLIVAPNTERTRERLAQVQRALDHWFLEHAYGQSGIGIASMPASCNDFVSRATGEQPFQRLIKALFDNLQTAKTRRLDLCGDDPPAPVFADFLDRFDADMGVCDLDGRSPATEAIEGGEGGHACALSNDQIDIGGQLTRRSRVLISTESLGAALRVPIFGYHVQFTGDEEQSGRFGRVAAAGVLRRAWDFGLPMEAAAPLFCGYARRYIDAYVPTYGLPNEWERQRYDRLDADQRSDGRADSVKTLGEIACDDLHPDADGRGLQGTEALITLKGDVDDLGRLFERGLETPTFAKMAGLSRQLNAFFAVWLPWVCRERYPSTYTVFAGGDDFYLIGPWRSTIALAAEMRSRFAELVAGNPDIHFSAGLSMTKGGLPIRQMGQLAEEQLEAAKVHVSAEGKPKNAVTCFGHSVGWDAFIELTEIARELDVMRDTLTLSTGYLYGLQSLADMAEDLRRAKLNPSHSPKLESALWPSRFAYRTWRMLESARGLDHAARKRWQQTLGQLLGDGMRKHGSAFKIALFIHLYQHRR</sequence>
<dbReference type="GO" id="GO:0005524">
    <property type="term" value="F:ATP binding"/>
    <property type="evidence" value="ECO:0007669"/>
    <property type="project" value="UniProtKB-KW"/>
</dbReference>
<dbReference type="InterPro" id="IPR041062">
    <property type="entry name" value="Csm1_B"/>
</dbReference>
<reference evidence="14" key="1">
    <citation type="journal article" date="2020" name="Microbiol. Resour. Announc.">
        <title>Draft Genome Sequences of Thiorhodococcus mannitoliphagus and Thiorhodococcus minor, Purple Sulfur Photosynthetic Bacteria in the Gammaproteobacterial Family Chromatiaceae.</title>
        <authorList>
            <person name="Aviles F.A."/>
            <person name="Meyer T.E."/>
            <person name="Kyndt J.A."/>
        </authorList>
    </citation>
    <scope>NUCLEOTIDE SEQUENCE [LARGE SCALE GENOMIC DNA]</scope>
    <source>
        <strain evidence="14">DSM 18266</strain>
    </source>
</reference>
<accession>A0A6P1E143</accession>
<evidence type="ECO:0000256" key="3">
    <source>
        <dbReference type="ARBA" id="ARBA00022679"/>
    </source>
</evidence>
<evidence type="ECO:0000256" key="4">
    <source>
        <dbReference type="ARBA" id="ARBA00022722"/>
    </source>
</evidence>
<dbReference type="PANTHER" id="PTHR36528">
    <property type="entry name" value="CRISPR SYSTEM SINGLE-STRAND-SPECIFIC DEOXYRIBONUCLEASE CAS10/CSM1 (SUBTYPE III-A)"/>
    <property type="match status" value="1"/>
</dbReference>
<dbReference type="InterPro" id="IPR013408">
    <property type="entry name" value="Cas10/Csm1"/>
</dbReference>
<dbReference type="AlphaFoldDB" id="A0A6P1E143"/>
<organism evidence="13 14">
    <name type="scientific">Thiorhodococcus mannitoliphagus</name>
    <dbReference type="NCBI Taxonomy" id="329406"/>
    <lineage>
        <taxon>Bacteria</taxon>
        <taxon>Pseudomonadati</taxon>
        <taxon>Pseudomonadota</taxon>
        <taxon>Gammaproteobacteria</taxon>
        <taxon>Chromatiales</taxon>
        <taxon>Chromatiaceae</taxon>
        <taxon>Thiorhodococcus</taxon>
    </lineage>
</organism>
<dbReference type="PANTHER" id="PTHR36528:SF1">
    <property type="entry name" value="CRISPR SYSTEM SINGLE-STRAND-SPECIFIC DEOXYRIBONUCLEASE CAS10_CSM1 (SUBTYPE III-A)"/>
    <property type="match status" value="1"/>
</dbReference>
<name>A0A6P1E143_9GAMM</name>
<dbReference type="NCBIfam" id="TIGR02578">
    <property type="entry name" value="cas_TM1811_Csm1"/>
    <property type="match status" value="1"/>
</dbReference>
<evidence type="ECO:0000259" key="12">
    <source>
        <dbReference type="PROSITE" id="PS50887"/>
    </source>
</evidence>
<dbReference type="InterPro" id="IPR052117">
    <property type="entry name" value="Cas10/Csm1_subtype-III-A"/>
</dbReference>
<evidence type="ECO:0000256" key="7">
    <source>
        <dbReference type="ARBA" id="ARBA00022801"/>
    </source>
</evidence>
<dbReference type="Pfam" id="PF18211">
    <property type="entry name" value="Csm1_B"/>
    <property type="match status" value="1"/>
</dbReference>
<keyword evidence="4" id="KW-0540">Nuclease</keyword>
<evidence type="ECO:0000256" key="8">
    <source>
        <dbReference type="ARBA" id="ARBA00022839"/>
    </source>
</evidence>
<keyword evidence="5" id="KW-0547">Nucleotide-binding</keyword>
<evidence type="ECO:0000313" key="13">
    <source>
        <dbReference type="EMBL" id="NEX21455.1"/>
    </source>
</evidence>
<evidence type="ECO:0000256" key="11">
    <source>
        <dbReference type="ARBA" id="ARBA00032922"/>
    </source>
</evidence>
<dbReference type="GO" id="GO:0051607">
    <property type="term" value="P:defense response to virus"/>
    <property type="evidence" value="ECO:0007669"/>
    <property type="project" value="UniProtKB-KW"/>
</dbReference>
<keyword evidence="10" id="KW-0051">Antiviral defense</keyword>
<dbReference type="RefSeq" id="WP_164654555.1">
    <property type="nucleotide sequence ID" value="NZ_JAAIJR010000055.1"/>
</dbReference>
<keyword evidence="8" id="KW-0269">Exonuclease</keyword>
<protein>
    <recommendedName>
        <fullName evidence="2">CRISPR system single-strand-specific deoxyribonuclease Cas10/Csm1 (subtype III-A)</fullName>
    </recommendedName>
    <alternativeName>
        <fullName evidence="11">Cyclic oligoadenylate synthase</fullName>
    </alternativeName>
</protein>
<dbReference type="InterPro" id="IPR000160">
    <property type="entry name" value="GGDEF_dom"/>
</dbReference>
<dbReference type="Proteomes" id="UP000471640">
    <property type="component" value="Unassembled WGS sequence"/>
</dbReference>